<feature type="transmembrane region" description="Helical" evidence="6">
    <location>
        <begin position="141"/>
        <end position="163"/>
    </location>
</feature>
<feature type="transmembrane region" description="Helical" evidence="6">
    <location>
        <begin position="302"/>
        <end position="322"/>
    </location>
</feature>
<protein>
    <submittedName>
        <fullName evidence="9">Diguanylate cyclase/phosphodiesterase (GGDEF &amp; EAL domains) with PAS/PAC sensor(S)</fullName>
    </submittedName>
</protein>
<dbReference type="KEGG" id="ttf:THTE_3255"/>
<dbReference type="GO" id="GO:0016757">
    <property type="term" value="F:glycosyltransferase activity"/>
    <property type="evidence" value="ECO:0007669"/>
    <property type="project" value="InterPro"/>
</dbReference>
<gene>
    <name evidence="9" type="ORF">THTE_3255</name>
</gene>
<evidence type="ECO:0000313" key="9">
    <source>
        <dbReference type="EMBL" id="ASV75857.1"/>
    </source>
</evidence>
<comment type="subcellular location">
    <subcellularLocation>
        <location evidence="1">Cell membrane</location>
        <topology evidence="1">Multi-pass membrane protein</topology>
    </subcellularLocation>
</comment>
<keyword evidence="2" id="KW-1003">Cell membrane</keyword>
<feature type="transmembrane region" description="Helical" evidence="6">
    <location>
        <begin position="77"/>
        <end position="99"/>
    </location>
</feature>
<dbReference type="Pfam" id="PF13439">
    <property type="entry name" value="Glyco_transf_4"/>
    <property type="match status" value="1"/>
</dbReference>
<sequence length="971" mass="105780">MALLLAASVLQRLVGFIRATLFCRWLDASQLGLWDMAFGFLMTATPLMVLALPGCLGRYVEYYRQRGMLGLFLRRTAIVSGLLALCGATAVAMGAGPVAELVFGNRSYRPLVHDLAFALLTVAAFNYLYELAMALRLNRWISLIQLLNSVLFAGLGLGLLILWRNDAQTVIIAYALACAITAAIAFFGFKPWRYAAREERPASLRESFWPRILQYSLWVWAAGAISNLFAVVDRYMVLHWLPPDHGDPLALLGDYHASRLVPMLFVSLAGLCAAMSTPHLSHLWETGQSRHAAEQLNLLTKLLSLGLLVGSTGVLLAGPVLFDTLLAGKYPAGLDIFPITLAYCSCFSLFLLLQNYVLCCEKAYFAGLALACGLFVNVGLNLAWLPVWGLPGAVWATLAANGVALLVLLMINRRLGQPTDAGLLLALVAPLGIALGTGWTLLITAVVLFLALRTNLFIKNAEKQELGVLIRQLLSRKALPAGLASSATCDSSLTSSTPTMELSTQRETKDLPRIPAMPPANFLVTPKESPADETDEAIPPGCGWPNPFFRSREHPPLGHRDPLRVMFIITCMPVGGAERLLLDIVRRMDRRIFAPELCCLKYLGPLGEVLAREIPAFAGLLKHKYDFRVLPRLYRLLRERRIDAVITVGTGGDKMFWGRLAAYLAGVPVVASALHSTGLPDRVEFLNRLLTPLTDAFIAVSPLHARYIIEHEGCAANRTWTIPNGIDTERFSPRPADPRLRASLGLQPEHRVVALVAALRPEKNHELLLQAAPIILAELPQTRFLIVGDGPRRAELHRLARRFGVDHAVIFTGNRDDIPDVLACADLAVLCSHMEANPLALLEALACEKPVVATAVGSVPLHVRDGVTGFLVAPGDARALAAKCLALLLDPELARRMGRAGRQHVLRHGSLERTVAGYQRLITTIYARKCGGAIPESHYFTPATQSTHSSPVPFPAVDDLISPGVETASHG</sequence>
<dbReference type="GO" id="GO:0005886">
    <property type="term" value="C:plasma membrane"/>
    <property type="evidence" value="ECO:0007669"/>
    <property type="project" value="UniProtKB-SubCell"/>
</dbReference>
<feature type="transmembrane region" description="Helical" evidence="6">
    <location>
        <begin position="31"/>
        <end position="56"/>
    </location>
</feature>
<dbReference type="InterPro" id="IPR002797">
    <property type="entry name" value="Polysacc_synth"/>
</dbReference>
<feature type="domain" description="Glycosyltransferase subfamily 4-like N-terminal" evidence="8">
    <location>
        <begin position="574"/>
        <end position="730"/>
    </location>
</feature>
<dbReference type="Pfam" id="PF00534">
    <property type="entry name" value="Glycos_transf_1"/>
    <property type="match status" value="1"/>
</dbReference>
<evidence type="ECO:0000313" key="10">
    <source>
        <dbReference type="Proteomes" id="UP000215086"/>
    </source>
</evidence>
<proteinExistence type="predicted"/>
<name>A0A286RIR5_9BACT</name>
<evidence type="ECO:0000256" key="3">
    <source>
        <dbReference type="ARBA" id="ARBA00022692"/>
    </source>
</evidence>
<feature type="transmembrane region" description="Helical" evidence="6">
    <location>
        <begin position="423"/>
        <end position="452"/>
    </location>
</feature>
<accession>A0A286RIR5</accession>
<feature type="domain" description="Glycosyl transferase family 1" evidence="7">
    <location>
        <begin position="739"/>
        <end position="903"/>
    </location>
</feature>
<feature type="transmembrane region" description="Helical" evidence="6">
    <location>
        <begin position="393"/>
        <end position="411"/>
    </location>
</feature>
<evidence type="ECO:0000256" key="6">
    <source>
        <dbReference type="SAM" id="Phobius"/>
    </source>
</evidence>
<dbReference type="InterPro" id="IPR028098">
    <property type="entry name" value="Glyco_trans_4-like_N"/>
</dbReference>
<evidence type="ECO:0000256" key="5">
    <source>
        <dbReference type="ARBA" id="ARBA00023136"/>
    </source>
</evidence>
<dbReference type="PANTHER" id="PTHR30250">
    <property type="entry name" value="PST FAMILY PREDICTED COLANIC ACID TRANSPORTER"/>
    <property type="match status" value="1"/>
</dbReference>
<keyword evidence="4 6" id="KW-1133">Transmembrane helix</keyword>
<feature type="transmembrane region" description="Helical" evidence="6">
    <location>
        <begin position="365"/>
        <end position="387"/>
    </location>
</feature>
<feature type="transmembrane region" description="Helical" evidence="6">
    <location>
        <begin position="260"/>
        <end position="281"/>
    </location>
</feature>
<dbReference type="Pfam" id="PF01943">
    <property type="entry name" value="Polysacc_synt"/>
    <property type="match status" value="1"/>
</dbReference>
<keyword evidence="3 6" id="KW-0812">Transmembrane</keyword>
<dbReference type="InterPro" id="IPR050833">
    <property type="entry name" value="Poly_Biosynth_Transport"/>
</dbReference>
<keyword evidence="5 6" id="KW-0472">Membrane</keyword>
<reference evidence="9 10" key="1">
    <citation type="journal article" name="Front. Microbiol.">
        <title>Sugar Metabolism of the First Thermophilic Planctomycete Thermogutta terrifontis: Comparative Genomic and Transcriptomic Approaches.</title>
        <authorList>
            <person name="Elcheninov A.G."/>
            <person name="Menzel P."/>
            <person name="Gudbergsdottir S.R."/>
            <person name="Slesarev A.I."/>
            <person name="Kadnikov V.V."/>
            <person name="Krogh A."/>
            <person name="Bonch-Osmolovskaya E.A."/>
            <person name="Peng X."/>
            <person name="Kublanov I.V."/>
        </authorList>
    </citation>
    <scope>NUCLEOTIDE SEQUENCE [LARGE SCALE GENOMIC DNA]</scope>
    <source>
        <strain evidence="9 10">R1</strain>
    </source>
</reference>
<evidence type="ECO:0000256" key="4">
    <source>
        <dbReference type="ARBA" id="ARBA00022989"/>
    </source>
</evidence>
<evidence type="ECO:0000259" key="7">
    <source>
        <dbReference type="Pfam" id="PF00534"/>
    </source>
</evidence>
<dbReference type="Proteomes" id="UP000215086">
    <property type="component" value="Chromosome"/>
</dbReference>
<dbReference type="AlphaFoldDB" id="A0A286RIR5"/>
<organism evidence="9 10">
    <name type="scientific">Thermogutta terrifontis</name>
    <dbReference type="NCBI Taxonomy" id="1331910"/>
    <lineage>
        <taxon>Bacteria</taxon>
        <taxon>Pseudomonadati</taxon>
        <taxon>Planctomycetota</taxon>
        <taxon>Planctomycetia</taxon>
        <taxon>Pirellulales</taxon>
        <taxon>Thermoguttaceae</taxon>
        <taxon>Thermogutta</taxon>
    </lineage>
</organism>
<dbReference type="PANTHER" id="PTHR30250:SF11">
    <property type="entry name" value="O-ANTIGEN TRANSPORTER-RELATED"/>
    <property type="match status" value="1"/>
</dbReference>
<feature type="transmembrane region" description="Helical" evidence="6">
    <location>
        <begin position="169"/>
        <end position="192"/>
    </location>
</feature>
<evidence type="ECO:0000256" key="1">
    <source>
        <dbReference type="ARBA" id="ARBA00004651"/>
    </source>
</evidence>
<evidence type="ECO:0000256" key="2">
    <source>
        <dbReference type="ARBA" id="ARBA00022475"/>
    </source>
</evidence>
<feature type="transmembrane region" description="Helical" evidence="6">
    <location>
        <begin position="111"/>
        <end position="129"/>
    </location>
</feature>
<evidence type="ECO:0000259" key="8">
    <source>
        <dbReference type="Pfam" id="PF13439"/>
    </source>
</evidence>
<dbReference type="Gene3D" id="3.40.50.2000">
    <property type="entry name" value="Glycogen Phosphorylase B"/>
    <property type="match status" value="2"/>
</dbReference>
<feature type="transmembrane region" description="Helical" evidence="6">
    <location>
        <begin position="212"/>
        <end position="232"/>
    </location>
</feature>
<dbReference type="InterPro" id="IPR001296">
    <property type="entry name" value="Glyco_trans_1"/>
</dbReference>
<feature type="transmembrane region" description="Helical" evidence="6">
    <location>
        <begin position="334"/>
        <end position="353"/>
    </location>
</feature>
<keyword evidence="10" id="KW-1185">Reference proteome</keyword>
<dbReference type="EMBL" id="CP018477">
    <property type="protein sequence ID" value="ASV75857.1"/>
    <property type="molecule type" value="Genomic_DNA"/>
</dbReference>
<dbReference type="SUPFAM" id="SSF53756">
    <property type="entry name" value="UDP-Glycosyltransferase/glycogen phosphorylase"/>
    <property type="match status" value="1"/>
</dbReference>